<organism evidence="2 3">
    <name type="scientific">Pleuronectes platessa</name>
    <name type="common">European plaice</name>
    <dbReference type="NCBI Taxonomy" id="8262"/>
    <lineage>
        <taxon>Eukaryota</taxon>
        <taxon>Metazoa</taxon>
        <taxon>Chordata</taxon>
        <taxon>Craniata</taxon>
        <taxon>Vertebrata</taxon>
        <taxon>Euteleostomi</taxon>
        <taxon>Actinopterygii</taxon>
        <taxon>Neopterygii</taxon>
        <taxon>Teleostei</taxon>
        <taxon>Neoteleostei</taxon>
        <taxon>Acanthomorphata</taxon>
        <taxon>Carangaria</taxon>
        <taxon>Pleuronectiformes</taxon>
        <taxon>Pleuronectoidei</taxon>
        <taxon>Pleuronectidae</taxon>
        <taxon>Pleuronectes</taxon>
    </lineage>
</organism>
<dbReference type="Proteomes" id="UP001153269">
    <property type="component" value="Unassembled WGS sequence"/>
</dbReference>
<feature type="region of interest" description="Disordered" evidence="1">
    <location>
        <begin position="1"/>
        <end position="72"/>
    </location>
</feature>
<feature type="compositionally biased region" description="Low complexity" evidence="1">
    <location>
        <begin position="1"/>
        <end position="11"/>
    </location>
</feature>
<comment type="caution">
    <text evidence="2">The sequence shown here is derived from an EMBL/GenBank/DDBJ whole genome shotgun (WGS) entry which is preliminary data.</text>
</comment>
<gene>
    <name evidence="2" type="ORF">PLEPLA_LOCUS31940</name>
</gene>
<accession>A0A9N7YZH0</accession>
<dbReference type="AlphaFoldDB" id="A0A9N7YZH0"/>
<dbReference type="EMBL" id="CADEAL010003334">
    <property type="protein sequence ID" value="CAB1444224.1"/>
    <property type="molecule type" value="Genomic_DNA"/>
</dbReference>
<evidence type="ECO:0000313" key="3">
    <source>
        <dbReference type="Proteomes" id="UP001153269"/>
    </source>
</evidence>
<reference evidence="2" key="1">
    <citation type="submission" date="2020-03" db="EMBL/GenBank/DDBJ databases">
        <authorList>
            <person name="Weist P."/>
        </authorList>
    </citation>
    <scope>NUCLEOTIDE SEQUENCE</scope>
</reference>
<keyword evidence="3" id="KW-1185">Reference proteome</keyword>
<proteinExistence type="predicted"/>
<protein>
    <submittedName>
        <fullName evidence="2">Uncharacterized protein</fullName>
    </submittedName>
</protein>
<evidence type="ECO:0000256" key="1">
    <source>
        <dbReference type="SAM" id="MobiDB-lite"/>
    </source>
</evidence>
<sequence>MSLTGATVSPPSVSPPMSPVATVPSLSGNTRGVPLVNSRSVPPPHLPSHQLSSAQCLEPAPSSDTCALRELM</sequence>
<evidence type="ECO:0000313" key="2">
    <source>
        <dbReference type="EMBL" id="CAB1444224.1"/>
    </source>
</evidence>
<name>A0A9N7YZH0_PLEPL</name>